<feature type="domain" description="DUF7507" evidence="5">
    <location>
        <begin position="760"/>
        <end position="863"/>
    </location>
</feature>
<dbReference type="InterPro" id="IPR048834">
    <property type="entry name" value="SpaA_pre-album"/>
</dbReference>
<feature type="region of interest" description="Disordered" evidence="1">
    <location>
        <begin position="503"/>
        <end position="523"/>
    </location>
</feature>
<evidence type="ECO:0000256" key="2">
    <source>
        <dbReference type="SAM" id="SignalP"/>
    </source>
</evidence>
<feature type="compositionally biased region" description="Polar residues" evidence="1">
    <location>
        <begin position="844"/>
        <end position="860"/>
    </location>
</feature>
<sequence length="1590" mass="161972">MSLLRAFSSSNSDRTRVRVRRLGVATLSTAVSLGALAVVTVTAAPAQATSGVDSFVCQADRVYSVDGNSHVISKITPSTGASSSNGTISAGNDETVNALALPNGGGRYIYAFNRQDNKVLRFDATTSSTQSYSAPANSDSEDVIAGAINPSNGIYYYAVGGSPWKLYAFNTSTNTGIGQVGTIGGLSNNGDMAFDAVGNLYVVSNANQTAAGTLARINGPLPTTAGSTSFAATVLASLPGNSGQYASMAFDGTGVLVIGTGSGKVLRVNPSSGALIDTHQSSVSLSDMASCSSPSIASVRVDLPNGRHDNDDQFTTTITGGGVSSGNTGTTAGTDTGLQLNDAEVAGPVVVLPSTTYTITQSAAGGTQLSDYSTTWKCVLQSNGTTVAQGTGSSGTFTMPSSSGSTVVCTFTNTPLFPSIELDKTAGSIIDGDGNGPDAGDTIKYDFKVKNTGNVTLNPVTVSDPKLGAITCPAGALAAGASVSCTQKTYTLTQADVDAGKVDNTATATGTPPSGPPVTDTDTVNTTVPKLPAIELDKSGSAINDNDGNGPDAGDTITYTFLVTNTGNVTLNPVTVSDPKLGAITCPAGALAPGASVSCTPKAYTLLQADVDAKKIENTATAHGSPPSGPEVTDTDTVNIALPGSAAIEVDKVAGTINDVDGNGPDAGDTITYTFLVTNTGTVTLNPVTVTDPKVGPITCPSNPLAPGVSVNCTPKVYTLTQNDVDTGKVENTATAHGTPPSGPEVTDTDSTTTPVAALPSIELDKTVGSVLDGDGNGPDAGDTLKYDFKVKNTGNVTLNPVTVTDPKVGTITCPPGALLPGASVTCTQKTYTLTQADVDAGSVDNTATAHGSPPTGSEVTDTDSTHTEITVADPAIQLIKGAGAVNDVNGNGIDDGDTITYTFKVKNLGNVTLTNIAVTDPKIGPITCPNVALAPGATLDCDPRDYTLTQADVDNGEIHNTATVHGTTPGGDTVTDDDDHTVDLPATGSIQLIKSAGALQDVDGNGPDAGDKITYSFEVTNTGNVKLDPVVVTDPKVGPVTCPSGGLEPDESFTCTDVTYTVTQADVSHGSVDNTATATGTTPDHSTVQDTSSTTTPVQATITNVKVTKTADNASPHVGDIVTYTLTVTNNGAADAEDVVVTDHLPGGVTFVSAQSPCTHAGPVVTCDVGTLPSGDSQSFEVKVKVDPLPDTATDHQHLFDVQKTEVHVDVESMDEATGTVSCMPGYTVTDGSGRIDHVDQGTGTYADVAMTQNRAVGNDSWRAHFVNDAHGRVQAKVFAVCVKNDSEEINGHDHHIVVGPQLSQTQALPTGRTDVTLNCGPGQVPIQPGYVLDGPAPVLTTYPSGSNGWTWGVVNGGAATTGTFTMRCLDVLVSTSAGHTHALGLDEIRKTVTVPAGQEAEFTLSCAGDAKGIVAGYDMDEGLVNLGNDPRPIIRVFKFYNPTNGPLSVDLYLLCLKNRTVGGNAGGHVVNTATVTTTTAESSTADNSDSASFNIDTSPPVVLPKTVQVSTTKVSTAVSCGKGGGVCKGQAVLVNNGKVLAKGSYKIKSGKKMAVHLKKTAAGKKMLGKLKKAQLRIDGKVRTVTLKH</sequence>
<dbReference type="NCBIfam" id="TIGR01451">
    <property type="entry name" value="B_ant_repeat"/>
    <property type="match status" value="7"/>
</dbReference>
<dbReference type="InterPro" id="IPR047589">
    <property type="entry name" value="DUF11_rpt"/>
</dbReference>
<feature type="region of interest" description="Disordered" evidence="1">
    <location>
        <begin position="1072"/>
        <end position="1096"/>
    </location>
</feature>
<feature type="domain" description="SpaA-like prealbumin fold" evidence="4">
    <location>
        <begin position="299"/>
        <end position="415"/>
    </location>
</feature>
<feature type="domain" description="DUF7507" evidence="5">
    <location>
        <begin position="647"/>
        <end position="749"/>
    </location>
</feature>
<protein>
    <submittedName>
        <fullName evidence="6">DUF11 domain-containing protein</fullName>
    </submittedName>
</protein>
<evidence type="ECO:0000313" key="7">
    <source>
        <dbReference type="Proteomes" id="UP001595956"/>
    </source>
</evidence>
<dbReference type="InterPro" id="IPR001434">
    <property type="entry name" value="OmcB-like_DUF11"/>
</dbReference>
<feature type="region of interest" description="Disordered" evidence="1">
    <location>
        <begin position="731"/>
        <end position="753"/>
    </location>
</feature>
<evidence type="ECO:0000259" key="3">
    <source>
        <dbReference type="Pfam" id="PF01345"/>
    </source>
</evidence>
<evidence type="ECO:0000256" key="1">
    <source>
        <dbReference type="SAM" id="MobiDB-lite"/>
    </source>
</evidence>
<gene>
    <name evidence="6" type="ORF">ACFPKY_03380</name>
</gene>
<feature type="domain" description="DUF7507" evidence="5">
    <location>
        <begin position="875"/>
        <end position="977"/>
    </location>
</feature>
<feature type="domain" description="DUF7507" evidence="5">
    <location>
        <begin position="532"/>
        <end position="635"/>
    </location>
</feature>
<dbReference type="Proteomes" id="UP001595956">
    <property type="component" value="Unassembled WGS sequence"/>
</dbReference>
<dbReference type="Gene3D" id="2.60.40.3080">
    <property type="match status" value="1"/>
</dbReference>
<name>A0ABW0MXH6_9ACTN</name>
<dbReference type="RefSeq" id="WP_345177278.1">
    <property type="nucleotide sequence ID" value="NZ_BAABFQ010000006.1"/>
</dbReference>
<feature type="region of interest" description="Disordered" evidence="1">
    <location>
        <begin position="844"/>
        <end position="864"/>
    </location>
</feature>
<evidence type="ECO:0000259" key="4">
    <source>
        <dbReference type="Pfam" id="PF20674"/>
    </source>
</evidence>
<dbReference type="Pfam" id="PF20674">
    <property type="entry name" value="SpaA_3"/>
    <property type="match status" value="1"/>
</dbReference>
<evidence type="ECO:0000313" key="6">
    <source>
        <dbReference type="EMBL" id="MFC5492123.1"/>
    </source>
</evidence>
<dbReference type="Pfam" id="PF24346">
    <property type="entry name" value="DUF7507"/>
    <property type="match status" value="6"/>
</dbReference>
<dbReference type="EMBL" id="JBHSMD010000001">
    <property type="protein sequence ID" value="MFC5492123.1"/>
    <property type="molecule type" value="Genomic_DNA"/>
</dbReference>
<feature type="chain" id="PRO_5047107443" evidence="2">
    <location>
        <begin position="38"/>
        <end position="1590"/>
    </location>
</feature>
<feature type="domain" description="DUF11" evidence="3">
    <location>
        <begin position="1106"/>
        <end position="1196"/>
    </location>
</feature>
<dbReference type="PANTHER" id="PTHR34819">
    <property type="entry name" value="LARGE CYSTEINE-RICH PERIPLASMIC PROTEIN OMCB"/>
    <property type="match status" value="1"/>
</dbReference>
<dbReference type="InterPro" id="IPR055354">
    <property type="entry name" value="DUF7507"/>
</dbReference>
<feature type="signal peptide" evidence="2">
    <location>
        <begin position="1"/>
        <end position="37"/>
    </location>
</feature>
<dbReference type="Pfam" id="PF01345">
    <property type="entry name" value="DUF11"/>
    <property type="match status" value="1"/>
</dbReference>
<dbReference type="SUPFAM" id="SSF63825">
    <property type="entry name" value="YWTD domain"/>
    <property type="match status" value="1"/>
</dbReference>
<comment type="caution">
    <text evidence="6">The sequence shown here is derived from an EMBL/GenBank/DDBJ whole genome shotgun (WGS) entry which is preliminary data.</text>
</comment>
<organism evidence="6 7">
    <name type="scientific">Nocardioides caricicola</name>
    <dbReference type="NCBI Taxonomy" id="634770"/>
    <lineage>
        <taxon>Bacteria</taxon>
        <taxon>Bacillati</taxon>
        <taxon>Actinomycetota</taxon>
        <taxon>Actinomycetes</taxon>
        <taxon>Propionibacteriales</taxon>
        <taxon>Nocardioidaceae</taxon>
        <taxon>Nocardioides</taxon>
    </lineage>
</organism>
<keyword evidence="7" id="KW-1185">Reference proteome</keyword>
<evidence type="ECO:0000259" key="5">
    <source>
        <dbReference type="Pfam" id="PF24346"/>
    </source>
</evidence>
<dbReference type="InterPro" id="IPR051172">
    <property type="entry name" value="Chlamydia_OmcB"/>
</dbReference>
<reference evidence="7" key="1">
    <citation type="journal article" date="2019" name="Int. J. Syst. Evol. Microbiol.">
        <title>The Global Catalogue of Microorganisms (GCM) 10K type strain sequencing project: providing services to taxonomists for standard genome sequencing and annotation.</title>
        <authorList>
            <consortium name="The Broad Institute Genomics Platform"/>
            <consortium name="The Broad Institute Genome Sequencing Center for Infectious Disease"/>
            <person name="Wu L."/>
            <person name="Ma J."/>
        </authorList>
    </citation>
    <scope>NUCLEOTIDE SEQUENCE [LARGE SCALE GENOMIC DNA]</scope>
    <source>
        <strain evidence="7">KACC 13778</strain>
    </source>
</reference>
<keyword evidence="2" id="KW-0732">Signal</keyword>
<proteinExistence type="predicted"/>
<feature type="compositionally biased region" description="Low complexity" evidence="1">
    <location>
        <begin position="505"/>
        <end position="523"/>
    </location>
</feature>
<accession>A0ABW0MXH6</accession>
<feature type="domain" description="DUF7507" evidence="5">
    <location>
        <begin position="418"/>
        <end position="521"/>
    </location>
</feature>
<feature type="domain" description="DUF7507" evidence="5">
    <location>
        <begin position="990"/>
        <end position="1091"/>
    </location>
</feature>